<dbReference type="PANTHER" id="PTHR13037:SF24">
    <property type="entry name" value="POLYCOMB PROTEIN PCL-RELATED"/>
    <property type="match status" value="1"/>
</dbReference>
<feature type="region of interest" description="Disordered" evidence="2">
    <location>
        <begin position="523"/>
        <end position="545"/>
    </location>
</feature>
<protein>
    <recommendedName>
        <fullName evidence="5">Endonuclease/exonuclease/phosphatase domain-containing protein</fullName>
    </recommendedName>
</protein>
<evidence type="ECO:0000256" key="1">
    <source>
        <dbReference type="ARBA" id="ARBA00022581"/>
    </source>
</evidence>
<proteinExistence type="predicted"/>
<reference evidence="4" key="1">
    <citation type="journal article" date="2014" name="Proc. Natl. Acad. Sci. U.S.A.">
        <title>Extensive sampling of basidiomycete genomes demonstrates inadequacy of the white-rot/brown-rot paradigm for wood decay fungi.</title>
        <authorList>
            <person name="Riley R."/>
            <person name="Salamov A.A."/>
            <person name="Brown D.W."/>
            <person name="Nagy L.G."/>
            <person name="Floudas D."/>
            <person name="Held B.W."/>
            <person name="Levasseur A."/>
            <person name="Lombard V."/>
            <person name="Morin E."/>
            <person name="Otillar R."/>
            <person name="Lindquist E.A."/>
            <person name="Sun H."/>
            <person name="LaButti K.M."/>
            <person name="Schmutz J."/>
            <person name="Jabbour D."/>
            <person name="Luo H."/>
            <person name="Baker S.E."/>
            <person name="Pisabarro A.G."/>
            <person name="Walton J.D."/>
            <person name="Blanchette R.A."/>
            <person name="Henrissat B."/>
            <person name="Martin F."/>
            <person name="Cullen D."/>
            <person name="Hibbett D.S."/>
            <person name="Grigoriev I.V."/>
        </authorList>
    </citation>
    <scope>NUCLEOTIDE SEQUENCE [LARGE SCALE GENOMIC DNA]</scope>
    <source>
        <strain evidence="4">FD-172 SS1</strain>
    </source>
</reference>
<dbReference type="PANTHER" id="PTHR13037">
    <property type="entry name" value="FORMIN"/>
    <property type="match status" value="1"/>
</dbReference>
<dbReference type="Proteomes" id="UP000027195">
    <property type="component" value="Unassembled WGS sequence"/>
</dbReference>
<dbReference type="InParanoid" id="A0A067LXL3"/>
<dbReference type="HOGENOM" id="CLU_015086_0_0_1"/>
<keyword evidence="1" id="KW-0945">Host-virus interaction</keyword>
<sequence length="809" mass="87704">MQNPRPGYPDCGGSSGPIRLSSRLGHRTPSPSPYARPTPEDDETVPDSQEETIHLPTVLPPPQRTERDKAYFEKAIRGIPGLASAAAEDRGAPFREALVRTLLGAILIISEEAGLANLLSLLRNHPEFGDIVTAIETEAIDLWSSTHPMPPNKDPTPARLTAIENTLAQVLASLKNAQPPPMIPKQGQSSTSPLPKTGQKKNQPIPANKGKGGPPAPQSTSEAPASGATASKAGSALPSQAQSYAAATANPRKFNPSPKEPSAFRKKKHDEQRFGEVLFTPSPAFPKDNDADCPLSGSGGIAWTPRGNVLLTPTSPDMWDILAKQGAAALSHLHNGRTFYCLTHGPTRDLVVHGIPARATGLPKVDNVCLSLAAGLSLDPHDIVQAKSRWLVSSRSPNLNKRPLFLVSLTTDEVAEPLLHRNPHWIKGDRITFKEFSTAPTVPNQCRRCWKVGHPTWRCGVSNPVCTICAEFHETLTHACSFQGCTERGKACEHATKTCPNCGSNHPAWDKACIECLIQKAAQPPKKKGSPPQPKKAAPDSPAKAAADFIRSIPQGAPGYPQRDITHYKDIELVKKFRAWCLYNKLPVIGPNDDPTKWAPPTPAPSQLHDLPPHGLQLVLDSASDTHHIMVVSELPWHNIGGNKKGTVKVRGWDLALPLNPLPADTSPRVAIFVNKSLLPDHGITIHPTFNSPGIIHAHFSAHSRRLAVVGVYRSPNEPTSPDSVLSKLTNWDVPISDTISDWADDEGLHLLNDPSIPTHIAHARQKDSVLDLSMVNSGLLYNWTAEWSHNQLEQTADHFISLSNTHRP</sequence>
<feature type="region of interest" description="Disordered" evidence="2">
    <location>
        <begin position="1"/>
        <end position="65"/>
    </location>
</feature>
<gene>
    <name evidence="3" type="ORF">BOTBODRAFT_180153</name>
</gene>
<evidence type="ECO:0008006" key="5">
    <source>
        <dbReference type="Google" id="ProtNLM"/>
    </source>
</evidence>
<feature type="compositionally biased region" description="Low complexity" evidence="2">
    <location>
        <begin position="535"/>
        <end position="545"/>
    </location>
</feature>
<evidence type="ECO:0000313" key="4">
    <source>
        <dbReference type="Proteomes" id="UP000027195"/>
    </source>
</evidence>
<evidence type="ECO:0000313" key="3">
    <source>
        <dbReference type="EMBL" id="KDQ08128.1"/>
    </source>
</evidence>
<feature type="region of interest" description="Disordered" evidence="2">
    <location>
        <begin position="177"/>
        <end position="272"/>
    </location>
</feature>
<organism evidence="3 4">
    <name type="scientific">Botryobasidium botryosum (strain FD-172 SS1)</name>
    <dbReference type="NCBI Taxonomy" id="930990"/>
    <lineage>
        <taxon>Eukaryota</taxon>
        <taxon>Fungi</taxon>
        <taxon>Dikarya</taxon>
        <taxon>Basidiomycota</taxon>
        <taxon>Agaricomycotina</taxon>
        <taxon>Agaricomycetes</taxon>
        <taxon>Cantharellales</taxon>
        <taxon>Botryobasidiaceae</taxon>
        <taxon>Botryobasidium</taxon>
    </lineage>
</organism>
<dbReference type="AlphaFoldDB" id="A0A067LXL3"/>
<dbReference type="OrthoDB" id="2795309at2759"/>
<dbReference type="SUPFAM" id="SSF56219">
    <property type="entry name" value="DNase I-like"/>
    <property type="match status" value="1"/>
</dbReference>
<dbReference type="InterPro" id="IPR036691">
    <property type="entry name" value="Endo/exonu/phosph_ase_sf"/>
</dbReference>
<feature type="compositionally biased region" description="Acidic residues" evidence="2">
    <location>
        <begin position="40"/>
        <end position="50"/>
    </location>
</feature>
<keyword evidence="4" id="KW-1185">Reference proteome</keyword>
<evidence type="ECO:0000256" key="2">
    <source>
        <dbReference type="SAM" id="MobiDB-lite"/>
    </source>
</evidence>
<name>A0A067LXL3_BOTB1</name>
<dbReference type="EMBL" id="KL198095">
    <property type="protein sequence ID" value="KDQ08128.1"/>
    <property type="molecule type" value="Genomic_DNA"/>
</dbReference>
<dbReference type="STRING" id="930990.A0A067LXL3"/>
<accession>A0A067LXL3</accession>
<feature type="compositionally biased region" description="Low complexity" evidence="2">
    <location>
        <begin position="223"/>
        <end position="236"/>
    </location>
</feature>